<dbReference type="Gene3D" id="3.50.90.10">
    <property type="entry name" value="YerB-like"/>
    <property type="match status" value="1"/>
</dbReference>
<feature type="signal peptide" evidence="2">
    <location>
        <begin position="1"/>
        <end position="19"/>
    </location>
</feature>
<feature type="chain" id="PRO_5045405282" evidence="2">
    <location>
        <begin position="20"/>
        <end position="353"/>
    </location>
</feature>
<dbReference type="EMBL" id="JALQCY010000001">
    <property type="protein sequence ID" value="MCK9792712.1"/>
    <property type="molecule type" value="Genomic_DNA"/>
</dbReference>
<feature type="domain" description="DUF3048" evidence="4">
    <location>
        <begin position="227"/>
        <end position="340"/>
    </location>
</feature>
<evidence type="ECO:0000313" key="6">
    <source>
        <dbReference type="Proteomes" id="UP001651050"/>
    </source>
</evidence>
<evidence type="ECO:0000256" key="1">
    <source>
        <dbReference type="SAM" id="MobiDB-lite"/>
    </source>
</evidence>
<sequence length="353" mass="36793">MTATIRPSHARSGAALALAAVLALGACSSGEPTSPTVTPGSTADKGSPPAPTMPSAWPLTGVPSEDVAARPALAVKIENAREARPQTGLEDADLVWEEVVEGGITRFVAVYHSAIPEAVEPVRSVRPMDPAIVAPLGGILAYSGAQAPFIAAVEKSGTQSVVMDRGDAGFSRDRARSAPHNVVGDPQAFLDQADDDRTVPPPAQFRYADEAGAGTAGADGSKAATLDVAFSPAQRSVWDWSGEKKQWLRSEGSRESVSTSGERHAATNVLLLSVEVVDTKFKDPAGAPVPESRLVGKGEGVLASAGRSVPVRWSKKDVGSPVELTRDGEPVELDPGSTWIELVPKDTGRWKIS</sequence>
<gene>
    <name evidence="5" type="ORF">M1843_03000</name>
</gene>
<proteinExistence type="predicted"/>
<keyword evidence="6" id="KW-1185">Reference proteome</keyword>
<reference evidence="5 6" key="1">
    <citation type="submission" date="2022-02" db="EMBL/GenBank/DDBJ databases">
        <title>The car tank lid bacteriome: a reservoir of bacteria with potential in bioremediation of fuel.</title>
        <authorList>
            <person name="Vidal-Verdu A."/>
            <person name="Gomez-Martinez D."/>
            <person name="Latorre-Perez A."/>
            <person name="Pereto J."/>
            <person name="Porcar M."/>
        </authorList>
    </citation>
    <scope>NUCLEOTIDE SEQUENCE [LARGE SCALE GENOMIC DNA]</scope>
    <source>
        <strain evidence="5 6">4D.3</strain>
    </source>
</reference>
<dbReference type="SUPFAM" id="SSF159774">
    <property type="entry name" value="YerB-like"/>
    <property type="match status" value="1"/>
</dbReference>
<dbReference type="Pfam" id="PF17479">
    <property type="entry name" value="DUF3048_C"/>
    <property type="match status" value="1"/>
</dbReference>
<dbReference type="InterPro" id="IPR023158">
    <property type="entry name" value="YerB-like_sf"/>
</dbReference>
<organism evidence="5 6">
    <name type="scientific">Isoptericola peretonis</name>
    <dbReference type="NCBI Taxonomy" id="2918523"/>
    <lineage>
        <taxon>Bacteria</taxon>
        <taxon>Bacillati</taxon>
        <taxon>Actinomycetota</taxon>
        <taxon>Actinomycetes</taxon>
        <taxon>Micrococcales</taxon>
        <taxon>Promicromonosporaceae</taxon>
        <taxon>Isoptericola</taxon>
    </lineage>
</organism>
<evidence type="ECO:0000259" key="3">
    <source>
        <dbReference type="Pfam" id="PF11258"/>
    </source>
</evidence>
<evidence type="ECO:0000256" key="2">
    <source>
        <dbReference type="SAM" id="SignalP"/>
    </source>
</evidence>
<dbReference type="PROSITE" id="PS51257">
    <property type="entry name" value="PROKAR_LIPOPROTEIN"/>
    <property type="match status" value="1"/>
</dbReference>
<feature type="compositionally biased region" description="Polar residues" evidence="1">
    <location>
        <begin position="31"/>
        <end position="41"/>
    </location>
</feature>
<keyword evidence="2" id="KW-0732">Signal</keyword>
<comment type="caution">
    <text evidence="5">The sequence shown here is derived from an EMBL/GenBank/DDBJ whole genome shotgun (WGS) entry which is preliminary data.</text>
</comment>
<protein>
    <submittedName>
        <fullName evidence="5">DUF3048 domain-containing protein</fullName>
    </submittedName>
</protein>
<dbReference type="Pfam" id="PF11258">
    <property type="entry name" value="DUF3048"/>
    <property type="match status" value="1"/>
</dbReference>
<feature type="region of interest" description="Disordered" evidence="1">
    <location>
        <begin position="29"/>
        <end position="57"/>
    </location>
</feature>
<evidence type="ECO:0000313" key="5">
    <source>
        <dbReference type="EMBL" id="MCK9792712.1"/>
    </source>
</evidence>
<dbReference type="InterPro" id="IPR035328">
    <property type="entry name" value="DUF3048_C"/>
</dbReference>
<feature type="domain" description="DUF3048" evidence="3">
    <location>
        <begin position="59"/>
        <end position="196"/>
    </location>
</feature>
<dbReference type="Proteomes" id="UP001651050">
    <property type="component" value="Unassembled WGS sequence"/>
</dbReference>
<dbReference type="RefSeq" id="WP_416342564.1">
    <property type="nucleotide sequence ID" value="NZ_JALQCY010000001.1"/>
</dbReference>
<name>A0ABT0IZN7_9MICO</name>
<accession>A0ABT0IZN7</accession>
<evidence type="ECO:0000259" key="4">
    <source>
        <dbReference type="Pfam" id="PF17479"/>
    </source>
</evidence>
<dbReference type="InterPro" id="IPR021416">
    <property type="entry name" value="DUF3048_N"/>
</dbReference>